<reference evidence="2" key="1">
    <citation type="submission" date="2020-02" db="EMBL/GenBank/DDBJ databases">
        <authorList>
            <person name="Gao J."/>
            <person name="Sun J."/>
        </authorList>
    </citation>
    <scope>NUCLEOTIDE SEQUENCE</scope>
    <source>
        <strain evidence="2">602-2</strain>
    </source>
</reference>
<dbReference type="CDD" id="cd02199">
    <property type="entry name" value="YjgF_YER057c_UK114_like_1"/>
    <property type="match status" value="1"/>
</dbReference>
<dbReference type="PANTHER" id="PTHR43760">
    <property type="entry name" value="ENDORIBONUCLEASE-RELATED"/>
    <property type="match status" value="1"/>
</dbReference>
<dbReference type="Gene3D" id="3.30.1330.40">
    <property type="entry name" value="RutC-like"/>
    <property type="match status" value="1"/>
</dbReference>
<comment type="caution">
    <text evidence="2">The sequence shown here is derived from an EMBL/GenBank/DDBJ whole genome shotgun (WGS) entry which is preliminary data.</text>
</comment>
<dbReference type="EMBL" id="JAAKGT010000007">
    <property type="protein sequence ID" value="NGM50941.1"/>
    <property type="molecule type" value="Genomic_DNA"/>
</dbReference>
<dbReference type="PANTHER" id="PTHR43760:SF1">
    <property type="entry name" value="ENDORIBONUCLEASE L-PSP_CHORISMATE MUTASE-LIKE DOMAIN-CONTAINING PROTEIN"/>
    <property type="match status" value="1"/>
</dbReference>
<dbReference type="InterPro" id="IPR013813">
    <property type="entry name" value="Endoribo_LPSP/chorism_mut-like"/>
</dbReference>
<accession>A0A6G4QZH7</accession>
<sequence>MSKVEERLAGLGITLPQPVAPVANYVPFVRSGNLVHISGQISIDASGGIKGTVGVDVDLETAQKAARLCGVNLLAQIKAAVGDLDKVARVVKLGGFVQAGPDFIDIPKVINGCSDLMVEVFGDAGRHARSAVGVYKLPLGFAVEVDAVVEVF</sequence>
<organism evidence="2">
    <name type="scientific">Caulobacter sp. 602-2</name>
    <dbReference type="NCBI Taxonomy" id="2710887"/>
    <lineage>
        <taxon>Bacteria</taxon>
        <taxon>Pseudomonadati</taxon>
        <taxon>Pseudomonadota</taxon>
        <taxon>Alphaproteobacteria</taxon>
        <taxon>Caulobacterales</taxon>
        <taxon>Caulobacteraceae</taxon>
        <taxon>Caulobacter</taxon>
    </lineage>
</organism>
<dbReference type="AlphaFoldDB" id="A0A6G4QZH7"/>
<evidence type="ECO:0000259" key="1">
    <source>
        <dbReference type="Pfam" id="PF14588"/>
    </source>
</evidence>
<name>A0A6G4QZH7_9CAUL</name>
<dbReference type="Pfam" id="PF14588">
    <property type="entry name" value="YjgF_endoribonc"/>
    <property type="match status" value="1"/>
</dbReference>
<dbReference type="InterPro" id="IPR035959">
    <property type="entry name" value="RutC-like_sf"/>
</dbReference>
<proteinExistence type="predicted"/>
<dbReference type="RefSeq" id="WP_165259951.1">
    <property type="nucleotide sequence ID" value="NZ_JAAKGT010000007.1"/>
</dbReference>
<protein>
    <submittedName>
        <fullName evidence="2">RidA family protein</fullName>
    </submittedName>
</protein>
<gene>
    <name evidence="2" type="ORF">G5B46_15105</name>
</gene>
<dbReference type="SUPFAM" id="SSF55298">
    <property type="entry name" value="YjgF-like"/>
    <property type="match status" value="1"/>
</dbReference>
<evidence type="ECO:0000313" key="2">
    <source>
        <dbReference type="EMBL" id="NGM50941.1"/>
    </source>
</evidence>
<feature type="domain" description="Endoribonuclease L-PSP/chorismate mutase-like" evidence="1">
    <location>
        <begin position="5"/>
        <end position="139"/>
    </location>
</feature>